<protein>
    <recommendedName>
        <fullName evidence="3">C2H2-type domain-containing protein</fullName>
    </recommendedName>
</protein>
<feature type="region of interest" description="Disordered" evidence="2">
    <location>
        <begin position="198"/>
        <end position="226"/>
    </location>
</feature>
<dbReference type="PROSITE" id="PS00028">
    <property type="entry name" value="ZINC_FINGER_C2H2_1"/>
    <property type="match status" value="1"/>
</dbReference>
<feature type="domain" description="C2H2-type" evidence="3">
    <location>
        <begin position="389"/>
        <end position="411"/>
    </location>
</feature>
<sequence>MANANCIFCAGSVPPSCGIDRKGNVIRSELRERGPILISDETEEDHPIADHLSTFFILQQILEIPNSFLAQLLALCDGDSKPEYWVDMCAACLGEVNTFYEMKRTISSFQVEMKRIGTTLKERIELSRDSKGGGPIWLGIRSKVLGDEGLAGFMYKGENGGDSPGEIRIIMEEMQEDEEEEEIEGEEMELSLDELADTPSSTLSMSFPSPLTNPLPETHSLPDPEQLQPQAPIFIDLVDSDDEIEETQNNSLHNPPSNHPKSQPRSGPALKKRMSKRMDNSNPDYIAYSIGNKRFFECRHCAYHGQRFEWMSKHLSVHDEGSDAVQCEECFWVIFPRRVPLHYRIHHRDLPIPQKGRDGKYQSVKNSNVKLQQFVDLYATKVGVSKMDYRCSECVASFTSLEACQVHAKRHIKPTYEWCKV</sequence>
<feature type="compositionally biased region" description="Low complexity" evidence="2">
    <location>
        <begin position="249"/>
        <end position="260"/>
    </location>
</feature>
<evidence type="ECO:0000313" key="5">
    <source>
        <dbReference type="Proteomes" id="UP001642540"/>
    </source>
</evidence>
<gene>
    <name evidence="4" type="ORF">ODALV1_LOCUS515</name>
</gene>
<organism evidence="4 5">
    <name type="scientific">Orchesella dallaii</name>
    <dbReference type="NCBI Taxonomy" id="48710"/>
    <lineage>
        <taxon>Eukaryota</taxon>
        <taxon>Metazoa</taxon>
        <taxon>Ecdysozoa</taxon>
        <taxon>Arthropoda</taxon>
        <taxon>Hexapoda</taxon>
        <taxon>Collembola</taxon>
        <taxon>Entomobryomorpha</taxon>
        <taxon>Entomobryoidea</taxon>
        <taxon>Orchesellidae</taxon>
        <taxon>Orchesellinae</taxon>
        <taxon>Orchesella</taxon>
    </lineage>
</organism>
<evidence type="ECO:0000259" key="3">
    <source>
        <dbReference type="PROSITE" id="PS50157"/>
    </source>
</evidence>
<reference evidence="4 5" key="1">
    <citation type="submission" date="2024-08" db="EMBL/GenBank/DDBJ databases">
        <authorList>
            <person name="Cucini C."/>
            <person name="Frati F."/>
        </authorList>
    </citation>
    <scope>NUCLEOTIDE SEQUENCE [LARGE SCALE GENOMIC DNA]</scope>
</reference>
<evidence type="ECO:0000313" key="4">
    <source>
        <dbReference type="EMBL" id="CAL8068893.1"/>
    </source>
</evidence>
<name>A0ABP1PPR8_9HEXA</name>
<feature type="region of interest" description="Disordered" evidence="2">
    <location>
        <begin position="245"/>
        <end position="279"/>
    </location>
</feature>
<keyword evidence="5" id="KW-1185">Reference proteome</keyword>
<dbReference type="EMBL" id="CAXLJM020000002">
    <property type="protein sequence ID" value="CAL8068893.1"/>
    <property type="molecule type" value="Genomic_DNA"/>
</dbReference>
<keyword evidence="1" id="KW-0862">Zinc</keyword>
<dbReference type="SMART" id="SM00355">
    <property type="entry name" value="ZnF_C2H2"/>
    <property type="match status" value="2"/>
</dbReference>
<keyword evidence="1" id="KW-0479">Metal-binding</keyword>
<accession>A0ABP1PPR8</accession>
<comment type="caution">
    <text evidence="4">The sequence shown here is derived from an EMBL/GenBank/DDBJ whole genome shotgun (WGS) entry which is preliminary data.</text>
</comment>
<feature type="compositionally biased region" description="Polar residues" evidence="2">
    <location>
        <begin position="198"/>
        <end position="212"/>
    </location>
</feature>
<dbReference type="PROSITE" id="PS50157">
    <property type="entry name" value="ZINC_FINGER_C2H2_2"/>
    <property type="match status" value="1"/>
</dbReference>
<evidence type="ECO:0000256" key="1">
    <source>
        <dbReference type="PROSITE-ProRule" id="PRU00042"/>
    </source>
</evidence>
<proteinExistence type="predicted"/>
<dbReference type="InterPro" id="IPR013087">
    <property type="entry name" value="Znf_C2H2_type"/>
</dbReference>
<dbReference type="Proteomes" id="UP001642540">
    <property type="component" value="Unassembled WGS sequence"/>
</dbReference>
<keyword evidence="1" id="KW-0863">Zinc-finger</keyword>
<evidence type="ECO:0000256" key="2">
    <source>
        <dbReference type="SAM" id="MobiDB-lite"/>
    </source>
</evidence>